<comment type="similarity">
    <text evidence="1">Belongs to the peptidase C40 family.</text>
</comment>
<dbReference type="EMBL" id="JAOQJZ010000001">
    <property type="protein sequence ID" value="MCU6704496.1"/>
    <property type="molecule type" value="Genomic_DNA"/>
</dbReference>
<name>A0AAE3IG99_9FIRM</name>
<evidence type="ECO:0000256" key="2">
    <source>
        <dbReference type="ARBA" id="ARBA00022670"/>
    </source>
</evidence>
<proteinExistence type="inferred from homology"/>
<gene>
    <name evidence="6" type="ORF">OCV57_00975</name>
</gene>
<dbReference type="PANTHER" id="PTHR47053">
    <property type="entry name" value="MUREIN DD-ENDOPEPTIDASE MEPH-RELATED"/>
    <property type="match status" value="1"/>
</dbReference>
<dbReference type="SUPFAM" id="SSF54001">
    <property type="entry name" value="Cysteine proteinases"/>
    <property type="match status" value="1"/>
</dbReference>
<dbReference type="InterPro" id="IPR038765">
    <property type="entry name" value="Papain-like_cys_pep_sf"/>
</dbReference>
<feature type="domain" description="NlpC/P60" evidence="5">
    <location>
        <begin position="211"/>
        <end position="329"/>
    </location>
</feature>
<dbReference type="PROSITE" id="PS51935">
    <property type="entry name" value="NLPC_P60"/>
    <property type="match status" value="1"/>
</dbReference>
<evidence type="ECO:0000259" key="5">
    <source>
        <dbReference type="PROSITE" id="PS51935"/>
    </source>
</evidence>
<keyword evidence="7" id="KW-1185">Reference proteome</keyword>
<dbReference type="PANTHER" id="PTHR47053:SF1">
    <property type="entry name" value="MUREIN DD-ENDOPEPTIDASE MEPH-RELATED"/>
    <property type="match status" value="1"/>
</dbReference>
<dbReference type="GO" id="GO:0006508">
    <property type="term" value="P:proteolysis"/>
    <property type="evidence" value="ECO:0007669"/>
    <property type="project" value="UniProtKB-KW"/>
</dbReference>
<keyword evidence="2" id="KW-0645">Protease</keyword>
<comment type="caution">
    <text evidence="6">The sequence shown here is derived from an EMBL/GenBank/DDBJ whole genome shotgun (WGS) entry which is preliminary data.</text>
</comment>
<dbReference type="Pfam" id="PF00877">
    <property type="entry name" value="NLPC_P60"/>
    <property type="match status" value="1"/>
</dbReference>
<evidence type="ECO:0000256" key="3">
    <source>
        <dbReference type="ARBA" id="ARBA00022801"/>
    </source>
</evidence>
<evidence type="ECO:0000256" key="1">
    <source>
        <dbReference type="ARBA" id="ARBA00007074"/>
    </source>
</evidence>
<dbReference type="Gene3D" id="3.90.1720.10">
    <property type="entry name" value="endopeptidase domain like (from Nostoc punctiforme)"/>
    <property type="match status" value="1"/>
</dbReference>
<sequence>MIISSVIMISFVAFAPQESAKTYVNVITASAADSMKKPVLIKRQAYSNKIEAGVKNLTSFSSKTTFEVYVNGRYVRKYTWQALKKDNYINITDDGKLYLKASTKYKVTVKAVNGSAKSESSVLNVKTAAKTYYYIDKNVQLYSFKNGKFKKSSKTKASVAVSGTLTTDKNKRVAGQNKNIGGANYVLINEGDHKGKYVKVGKGVKRTPERKARIKTAVDYAASMNGGRYVWGGTKYKATDCCGLTMQAYRKAGVNMYNSVYSQAKMGKAVSLKNIEAGDLIICNNYGHVAMYIGGGKIVHAMSTYYGIRIQPLANIKYCGKINTIRRIL</sequence>
<accession>A0AAE3IG99</accession>
<evidence type="ECO:0000313" key="6">
    <source>
        <dbReference type="EMBL" id="MCU6704496.1"/>
    </source>
</evidence>
<evidence type="ECO:0000313" key="7">
    <source>
        <dbReference type="Proteomes" id="UP001208131"/>
    </source>
</evidence>
<dbReference type="GO" id="GO:0008234">
    <property type="term" value="F:cysteine-type peptidase activity"/>
    <property type="evidence" value="ECO:0007669"/>
    <property type="project" value="UniProtKB-KW"/>
</dbReference>
<dbReference type="RefSeq" id="WP_267300232.1">
    <property type="nucleotide sequence ID" value="NZ_JAOQJZ010000001.1"/>
</dbReference>
<dbReference type="Proteomes" id="UP001208131">
    <property type="component" value="Unassembled WGS sequence"/>
</dbReference>
<dbReference type="InterPro" id="IPR051202">
    <property type="entry name" value="Peptidase_C40"/>
</dbReference>
<keyword evidence="3" id="KW-0378">Hydrolase</keyword>
<dbReference type="AlphaFoldDB" id="A0AAE3IG99"/>
<keyword evidence="4" id="KW-0788">Thiol protease</keyword>
<reference evidence="6 7" key="1">
    <citation type="journal article" date="2021" name="ISME Commun">
        <title>Automated analysis of genomic sequences facilitates high-throughput and comprehensive description of bacteria.</title>
        <authorList>
            <person name="Hitch T.C.A."/>
        </authorList>
    </citation>
    <scope>NUCLEOTIDE SEQUENCE [LARGE SCALE GENOMIC DNA]</scope>
    <source>
        <strain evidence="6 7">Sanger_31</strain>
    </source>
</reference>
<dbReference type="InterPro" id="IPR000064">
    <property type="entry name" value="NLP_P60_dom"/>
</dbReference>
<evidence type="ECO:0000256" key="4">
    <source>
        <dbReference type="ARBA" id="ARBA00022807"/>
    </source>
</evidence>
<protein>
    <submittedName>
        <fullName evidence="6">C40 family peptidase</fullName>
    </submittedName>
</protein>
<organism evidence="6 7">
    <name type="scientific">Hominimerdicola aceti</name>
    <dbReference type="NCBI Taxonomy" id="2981726"/>
    <lineage>
        <taxon>Bacteria</taxon>
        <taxon>Bacillati</taxon>
        <taxon>Bacillota</taxon>
        <taxon>Clostridia</taxon>
        <taxon>Eubacteriales</taxon>
        <taxon>Oscillospiraceae</taxon>
        <taxon>Hominimerdicola</taxon>
    </lineage>
</organism>